<sequence>MASTTNITTSQLTPLLSSTPYNLAYTLPLLVFSLVVTFAGTFLTLDRTRSFPSQTPSTSSSTAKYNALPIPGSLDLTSKKRKFRWYLEGGIGGLLGGYLFGLHLATAMSVLIPGTTSASMLSSRSFLAIWIVAVVLMTPLAARYRIAATLFYGILGGQVTSISLAICLITHPSLPARQILTIIFVILMPILTLLALFIPRLRYRFLHPLLRACSASAGSFGLVISIALLLSPKEESWANVWERLFLSDGPITRPGWGNGKEKGLSTAWAIFWVAGAVADWALGRWIGECPDEKWDSYLAHYASNLPNHSDRAGTFYPPASIWDKWFPSSKAPYIPDKEKEILFPDDTKVKGSPTDLLSSLPYLSTEHLPEYPAAPAIAMRNIGTKSASSRGFDDVKPLTRIPTREVLKKPRKRRFMGWRWITGHHSDTEAQLGSNAGVTRKPTRTRKKPVVFGEVSSSDDDDETQVNSPTTGAPKRPIASRTNSSSTPTLINGHIPRASGSKDGASKTSSKMSSDHHKGNLDYEKEVERVRMEYKRRSPDGIGGEYSDAEVEVETIQKRMPKRRATADGVNLKGKTDEAWSPGFLVRSPSTKTPSQTQWDELGYNNFPVAVPATPSLIKAMDRIAVAQREAYGGGAHTGDYFAEQVRSSRPQGHTHGPSRSRSASRGKQPKTPLSPLNPASEKEEDVWGKEQRRREKAKRMEEAEKVMEGKIEARGETGRLPRPAGIASDDEDSGDEVERGRRNKAPKWDEFWREVKTKAML</sequence>
<feature type="region of interest" description="Disordered" evidence="1">
    <location>
        <begin position="634"/>
        <end position="746"/>
    </location>
</feature>
<feature type="transmembrane region" description="Helical" evidence="2">
    <location>
        <begin position="85"/>
        <end position="105"/>
    </location>
</feature>
<dbReference type="OrthoDB" id="3364886at2759"/>
<keyword evidence="2" id="KW-0472">Membrane</keyword>
<organism evidence="3 4">
    <name type="scientific">Panaeolus cyanescens</name>
    <dbReference type="NCBI Taxonomy" id="181874"/>
    <lineage>
        <taxon>Eukaryota</taxon>
        <taxon>Fungi</taxon>
        <taxon>Dikarya</taxon>
        <taxon>Basidiomycota</taxon>
        <taxon>Agaricomycotina</taxon>
        <taxon>Agaricomycetes</taxon>
        <taxon>Agaricomycetidae</taxon>
        <taxon>Agaricales</taxon>
        <taxon>Agaricineae</taxon>
        <taxon>Galeropsidaceae</taxon>
        <taxon>Panaeolus</taxon>
    </lineage>
</organism>
<reference evidence="3 4" key="1">
    <citation type="journal article" date="2018" name="Evol. Lett.">
        <title>Horizontal gene cluster transfer increased hallucinogenic mushroom diversity.</title>
        <authorList>
            <person name="Reynolds H.T."/>
            <person name="Vijayakumar V."/>
            <person name="Gluck-Thaler E."/>
            <person name="Korotkin H.B."/>
            <person name="Matheny P.B."/>
            <person name="Slot J.C."/>
        </authorList>
    </citation>
    <scope>NUCLEOTIDE SEQUENCE [LARGE SCALE GENOMIC DNA]</scope>
    <source>
        <strain evidence="3 4">2629</strain>
    </source>
</reference>
<feature type="transmembrane region" description="Helical" evidence="2">
    <location>
        <begin position="23"/>
        <end position="45"/>
    </location>
</feature>
<feature type="compositionally biased region" description="Polar residues" evidence="1">
    <location>
        <begin position="480"/>
        <end position="490"/>
    </location>
</feature>
<feature type="region of interest" description="Disordered" evidence="1">
    <location>
        <begin position="560"/>
        <end position="596"/>
    </location>
</feature>
<feature type="compositionally biased region" description="Basic and acidic residues" evidence="1">
    <location>
        <begin position="737"/>
        <end position="746"/>
    </location>
</feature>
<keyword evidence="2" id="KW-0812">Transmembrane</keyword>
<feature type="transmembrane region" description="Helical" evidence="2">
    <location>
        <begin position="149"/>
        <end position="171"/>
    </location>
</feature>
<feature type="compositionally biased region" description="Polar residues" evidence="1">
    <location>
        <begin position="646"/>
        <end position="656"/>
    </location>
</feature>
<dbReference type="EMBL" id="NHTK01001139">
    <property type="protein sequence ID" value="PPR02857.1"/>
    <property type="molecule type" value="Genomic_DNA"/>
</dbReference>
<feature type="transmembrane region" description="Helical" evidence="2">
    <location>
        <begin position="177"/>
        <end position="197"/>
    </location>
</feature>
<evidence type="ECO:0000313" key="3">
    <source>
        <dbReference type="EMBL" id="PPR02857.1"/>
    </source>
</evidence>
<proteinExistence type="predicted"/>
<feature type="transmembrane region" description="Helical" evidence="2">
    <location>
        <begin position="125"/>
        <end position="142"/>
    </location>
</feature>
<evidence type="ECO:0000313" key="4">
    <source>
        <dbReference type="Proteomes" id="UP000284842"/>
    </source>
</evidence>
<feature type="transmembrane region" description="Helical" evidence="2">
    <location>
        <begin position="209"/>
        <end position="230"/>
    </location>
</feature>
<dbReference type="InParanoid" id="A0A409YIM3"/>
<accession>A0A409YIM3</accession>
<evidence type="ECO:0008006" key="5">
    <source>
        <dbReference type="Google" id="ProtNLM"/>
    </source>
</evidence>
<protein>
    <recommendedName>
        <fullName evidence="5">DUF4203 domain-containing protein</fullName>
    </recommendedName>
</protein>
<keyword evidence="4" id="KW-1185">Reference proteome</keyword>
<comment type="caution">
    <text evidence="3">The sequence shown here is derived from an EMBL/GenBank/DDBJ whole genome shotgun (WGS) entry which is preliminary data.</text>
</comment>
<feature type="region of interest" description="Disordered" evidence="1">
    <location>
        <begin position="429"/>
        <end position="526"/>
    </location>
</feature>
<evidence type="ECO:0000256" key="2">
    <source>
        <dbReference type="SAM" id="Phobius"/>
    </source>
</evidence>
<dbReference type="AlphaFoldDB" id="A0A409YIM3"/>
<gene>
    <name evidence="3" type="ORF">CVT24_002335</name>
</gene>
<keyword evidence="2" id="KW-1133">Transmembrane helix</keyword>
<feature type="compositionally biased region" description="Basic and acidic residues" evidence="1">
    <location>
        <begin position="513"/>
        <end position="526"/>
    </location>
</feature>
<feature type="compositionally biased region" description="Basic residues" evidence="1">
    <location>
        <begin position="657"/>
        <end position="669"/>
    </location>
</feature>
<feature type="compositionally biased region" description="Basic and acidic residues" evidence="1">
    <location>
        <begin position="686"/>
        <end position="720"/>
    </location>
</feature>
<evidence type="ECO:0000256" key="1">
    <source>
        <dbReference type="SAM" id="MobiDB-lite"/>
    </source>
</evidence>
<dbReference type="Proteomes" id="UP000284842">
    <property type="component" value="Unassembled WGS sequence"/>
</dbReference>
<name>A0A409YIM3_9AGAR</name>